<dbReference type="InterPro" id="IPR001608">
    <property type="entry name" value="Ala_racemase_N"/>
</dbReference>
<evidence type="ECO:0000313" key="6">
    <source>
        <dbReference type="Proteomes" id="UP000682951"/>
    </source>
</evidence>
<dbReference type="Pfam" id="PF01168">
    <property type="entry name" value="Ala_racemase_N"/>
    <property type="match status" value="1"/>
</dbReference>
<organism evidence="5 6">
    <name type="scientific">Campylobacter anatolicus</name>
    <dbReference type="NCBI Taxonomy" id="2829105"/>
    <lineage>
        <taxon>Bacteria</taxon>
        <taxon>Pseudomonadati</taxon>
        <taxon>Campylobacterota</taxon>
        <taxon>Epsilonproteobacteria</taxon>
        <taxon>Campylobacterales</taxon>
        <taxon>Campylobacteraceae</taxon>
        <taxon>Campylobacter</taxon>
    </lineage>
</organism>
<keyword evidence="3 5" id="KW-0413">Isomerase</keyword>
<dbReference type="Gene3D" id="2.40.37.10">
    <property type="entry name" value="Lyase, Ornithine Decarboxylase, Chain A, domain 1"/>
    <property type="match status" value="1"/>
</dbReference>
<dbReference type="SUPFAM" id="SSF51419">
    <property type="entry name" value="PLP-binding barrel"/>
    <property type="match status" value="1"/>
</dbReference>
<dbReference type="InterPro" id="IPR000821">
    <property type="entry name" value="Ala_racemase"/>
</dbReference>
<dbReference type="InterPro" id="IPR029066">
    <property type="entry name" value="PLP-binding_barrel"/>
</dbReference>
<name>A0ABS5HKC3_9BACT</name>
<feature type="domain" description="Alanine racemase C-terminal" evidence="4">
    <location>
        <begin position="225"/>
        <end position="337"/>
    </location>
</feature>
<dbReference type="RefSeq" id="WP_212142426.1">
    <property type="nucleotide sequence ID" value="NZ_JAGSSW010000009.1"/>
</dbReference>
<dbReference type="InterPro" id="IPR011079">
    <property type="entry name" value="Ala_racemase_C"/>
</dbReference>
<accession>A0ABS5HKC3</accession>
<comment type="caution">
    <text evidence="5">The sequence shown here is derived from an EMBL/GenBank/DDBJ whole genome shotgun (WGS) entry which is preliminary data.</text>
</comment>
<dbReference type="Gene3D" id="3.20.20.10">
    <property type="entry name" value="Alanine racemase"/>
    <property type="match status" value="1"/>
</dbReference>
<sequence length="337" mass="37985">MSEIRLNRTAYRHNLTQICTKANGKDRVILVLKDNAYGHGARLIAEEASEFGIKFVAVKNEFEANEIEPFFKNILILSHIANGNETDKFIYAINDIRGLERIKNGSRIHLCIDTNMHRNGLNLSELNLVFKLLLAKKLKLEGAYTHFRASDELNADYFVQRENFKVAKEQILSLCDKFGLTRPIFHSHNSAGLERFSENSDDMVRVGIAQHGYAQFDDSLNLRPVLSLWANKVSGRVLKCGQSVGYGAKFTAINDMNIATYDLGYGDGLLRYNGVGELHLANGNILLGKMSMDSFSSIDAGEWICVFDDANVWAEFFGTINYDVVTKLSPFIKRVWV</sequence>
<dbReference type="NCBIfam" id="NF000791">
    <property type="entry name" value="PRK00053.2-2"/>
    <property type="match status" value="1"/>
</dbReference>
<dbReference type="SUPFAM" id="SSF50621">
    <property type="entry name" value="Alanine racemase C-terminal domain-like"/>
    <property type="match status" value="1"/>
</dbReference>
<reference evidence="5 6" key="1">
    <citation type="submission" date="2021-04" db="EMBL/GenBank/DDBJ databases">
        <title>Molecular and phenotypic characterization and identification of bacterial isolates recovered from the Anatolian ground squirrels (Spermophilus xanthoprymnus) and which have the potential to form a new species in the Campylobacter genus.</title>
        <authorList>
            <person name="Aydin F."/>
            <person name="Abay S."/>
            <person name="Kayman T."/>
            <person name="Karakaya E."/>
            <person name="Mustak H.K."/>
            <person name="Mustak I.B."/>
            <person name="Bilgin N."/>
            <person name="Duzler A."/>
            <person name="Sahin O."/>
            <person name="Guran O."/>
            <person name="Saticioglu I.B."/>
        </authorList>
    </citation>
    <scope>NUCLEOTIDE SEQUENCE [LARGE SCALE GENOMIC DNA]</scope>
    <source>
        <strain evidence="6">faydin-G24</strain>
    </source>
</reference>
<dbReference type="InterPro" id="IPR020622">
    <property type="entry name" value="Ala_racemase_pyridoxalP-BS"/>
</dbReference>
<protein>
    <submittedName>
        <fullName evidence="5">Alanine racemase</fullName>
        <ecNumber evidence="5">5.1.1.1</ecNumber>
    </submittedName>
</protein>
<evidence type="ECO:0000259" key="4">
    <source>
        <dbReference type="SMART" id="SM01005"/>
    </source>
</evidence>
<comment type="cofactor">
    <cofactor evidence="1">
        <name>pyridoxal 5'-phosphate</name>
        <dbReference type="ChEBI" id="CHEBI:597326"/>
    </cofactor>
</comment>
<evidence type="ECO:0000313" key="5">
    <source>
        <dbReference type="EMBL" id="MBR8464593.1"/>
    </source>
</evidence>
<dbReference type="InterPro" id="IPR009006">
    <property type="entry name" value="Ala_racemase/Decarboxylase_C"/>
</dbReference>
<dbReference type="PRINTS" id="PR00992">
    <property type="entry name" value="ALARACEMASE"/>
</dbReference>
<dbReference type="EMBL" id="JAGSSW010000009">
    <property type="protein sequence ID" value="MBR8464593.1"/>
    <property type="molecule type" value="Genomic_DNA"/>
</dbReference>
<dbReference type="SMART" id="SM01005">
    <property type="entry name" value="Ala_racemase_C"/>
    <property type="match status" value="1"/>
</dbReference>
<keyword evidence="2" id="KW-0663">Pyridoxal phosphate</keyword>
<gene>
    <name evidence="5" type="ORF">KDD93_08480</name>
</gene>
<dbReference type="PROSITE" id="PS00395">
    <property type="entry name" value="ALANINE_RACEMASE"/>
    <property type="match status" value="1"/>
</dbReference>
<keyword evidence="6" id="KW-1185">Reference proteome</keyword>
<proteinExistence type="predicted"/>
<dbReference type="PANTHER" id="PTHR30511">
    <property type="entry name" value="ALANINE RACEMASE"/>
    <property type="match status" value="1"/>
</dbReference>
<dbReference type="PANTHER" id="PTHR30511:SF0">
    <property type="entry name" value="ALANINE RACEMASE, CATABOLIC-RELATED"/>
    <property type="match status" value="1"/>
</dbReference>
<dbReference type="Pfam" id="PF00842">
    <property type="entry name" value="Ala_racemase_C"/>
    <property type="match status" value="1"/>
</dbReference>
<dbReference type="GO" id="GO:0008784">
    <property type="term" value="F:alanine racemase activity"/>
    <property type="evidence" value="ECO:0007669"/>
    <property type="project" value="UniProtKB-EC"/>
</dbReference>
<evidence type="ECO:0000256" key="1">
    <source>
        <dbReference type="ARBA" id="ARBA00001933"/>
    </source>
</evidence>
<evidence type="ECO:0000256" key="3">
    <source>
        <dbReference type="ARBA" id="ARBA00023235"/>
    </source>
</evidence>
<dbReference type="EC" id="5.1.1.1" evidence="5"/>
<dbReference type="Proteomes" id="UP000682951">
    <property type="component" value="Unassembled WGS sequence"/>
</dbReference>
<evidence type="ECO:0000256" key="2">
    <source>
        <dbReference type="ARBA" id="ARBA00022898"/>
    </source>
</evidence>